<dbReference type="Gene3D" id="1.10.260.40">
    <property type="entry name" value="lambda repressor-like DNA-binding domains"/>
    <property type="match status" value="1"/>
</dbReference>
<dbReference type="PROSITE" id="PS50932">
    <property type="entry name" value="HTH_LACI_2"/>
    <property type="match status" value="1"/>
</dbReference>
<dbReference type="Proteomes" id="UP000018852">
    <property type="component" value="Unassembled WGS sequence"/>
</dbReference>
<sequence length="45" mass="4938">MARRVTSQNVANRAGVSRTTVSLVLNNRADSIPEETRRRVLEAAA</sequence>
<dbReference type="Pfam" id="PF00356">
    <property type="entry name" value="LacI"/>
    <property type="match status" value="1"/>
</dbReference>
<feature type="domain" description="HTH lacI-type" evidence="1">
    <location>
        <begin position="5"/>
        <end position="45"/>
    </location>
</feature>
<reference evidence="2 3" key="1">
    <citation type="submission" date="2013-12" db="EMBL/GenBank/DDBJ databases">
        <title>A Varibaculum cambriense genome reconstructed from a premature infant gut community with otherwise low bacterial novelty that shifts toward anaerobic metabolism during the third week of life.</title>
        <authorList>
            <person name="Brown C.T."/>
            <person name="Sharon I."/>
            <person name="Thomas B.C."/>
            <person name="Castelle C.J."/>
            <person name="Morowitz M.J."/>
            <person name="Banfield J.F."/>
        </authorList>
    </citation>
    <scope>NUCLEOTIDE SEQUENCE [LARGE SCALE GENOMIC DNA]</scope>
    <source>
        <strain evidence="3">DORA_12</strain>
    </source>
</reference>
<dbReference type="SUPFAM" id="SSF47413">
    <property type="entry name" value="lambda repressor-like DNA-binding domains"/>
    <property type="match status" value="1"/>
</dbReference>
<evidence type="ECO:0000313" key="2">
    <source>
        <dbReference type="EMBL" id="ETJ07478.1"/>
    </source>
</evidence>
<accession>W1VN82</accession>
<dbReference type="InterPro" id="IPR010982">
    <property type="entry name" value="Lambda_DNA-bd_dom_sf"/>
</dbReference>
<dbReference type="EMBL" id="AZLV01000037">
    <property type="protein sequence ID" value="ETJ07478.1"/>
    <property type="molecule type" value="Genomic_DNA"/>
</dbReference>
<evidence type="ECO:0000313" key="3">
    <source>
        <dbReference type="Proteomes" id="UP000018852"/>
    </source>
</evidence>
<evidence type="ECO:0000259" key="1">
    <source>
        <dbReference type="PROSITE" id="PS50932"/>
    </source>
</evidence>
<gene>
    <name evidence="2" type="ORF">Q605_AUC00037G0002</name>
</gene>
<proteinExistence type="predicted"/>
<comment type="caution">
    <text evidence="2">The sequence shown here is derived from an EMBL/GenBank/DDBJ whole genome shotgun (WGS) entry which is preliminary data.</text>
</comment>
<feature type="non-terminal residue" evidence="2">
    <location>
        <position position="45"/>
    </location>
</feature>
<name>W1VN82_9ACTO</name>
<dbReference type="GO" id="GO:0003677">
    <property type="term" value="F:DNA binding"/>
    <property type="evidence" value="ECO:0007669"/>
    <property type="project" value="InterPro"/>
</dbReference>
<dbReference type="AlphaFoldDB" id="W1VN82"/>
<dbReference type="InterPro" id="IPR000843">
    <property type="entry name" value="HTH_LacI"/>
</dbReference>
<protein>
    <submittedName>
        <fullName evidence="2">Regulatory protein LacI family protein</fullName>
    </submittedName>
</protein>
<dbReference type="GO" id="GO:0006355">
    <property type="term" value="P:regulation of DNA-templated transcription"/>
    <property type="evidence" value="ECO:0007669"/>
    <property type="project" value="InterPro"/>
</dbReference>
<dbReference type="CDD" id="cd01392">
    <property type="entry name" value="HTH_LacI"/>
    <property type="match status" value="1"/>
</dbReference>
<organism evidence="2 3">
    <name type="scientific">Actinomyces urogenitalis DORA_12</name>
    <dbReference type="NCBI Taxonomy" id="1403939"/>
    <lineage>
        <taxon>Bacteria</taxon>
        <taxon>Bacillati</taxon>
        <taxon>Actinomycetota</taxon>
        <taxon>Actinomycetes</taxon>
        <taxon>Actinomycetales</taxon>
        <taxon>Actinomycetaceae</taxon>
        <taxon>Actinomyces</taxon>
    </lineage>
</organism>